<evidence type="ECO:0000256" key="1">
    <source>
        <dbReference type="SAM" id="MobiDB-lite"/>
    </source>
</evidence>
<dbReference type="Proteomes" id="UP001610444">
    <property type="component" value="Unassembled WGS sequence"/>
</dbReference>
<feature type="region of interest" description="Disordered" evidence="1">
    <location>
        <begin position="1"/>
        <end position="29"/>
    </location>
</feature>
<keyword evidence="2" id="KW-0812">Transmembrane</keyword>
<keyword evidence="2" id="KW-0472">Membrane</keyword>
<dbReference type="EMBL" id="JBFXLR010000012">
    <property type="protein sequence ID" value="KAL2854162.1"/>
    <property type="molecule type" value="Genomic_DNA"/>
</dbReference>
<evidence type="ECO:0000256" key="2">
    <source>
        <dbReference type="SAM" id="Phobius"/>
    </source>
</evidence>
<feature type="transmembrane region" description="Helical" evidence="2">
    <location>
        <begin position="187"/>
        <end position="214"/>
    </location>
</feature>
<comment type="caution">
    <text evidence="3">The sequence shown here is derived from an EMBL/GenBank/DDBJ whole genome shotgun (WGS) entry which is preliminary data.</text>
</comment>
<dbReference type="RefSeq" id="XP_070901327.1">
    <property type="nucleotide sequence ID" value="XM_071039562.1"/>
</dbReference>
<proteinExistence type="predicted"/>
<gene>
    <name evidence="3" type="ORF">BJX68DRAFT_232951</name>
</gene>
<feature type="compositionally biased region" description="Basic and acidic residues" evidence="1">
    <location>
        <begin position="1"/>
        <end position="15"/>
    </location>
</feature>
<sequence length="217" mass="24627">MDQKREGGGEQEPRAGEIPAPLGYEQLSPEEEQNRLSIFRDRKLENLAFMYLPSDLTVQQLRKEKPLLTKAIMAISCSTLEEKRSRADDLEKAIRQASAENTESGLDLLLCALTYVTWGFYQFIKTEMHCLRLPQLTVSLANELCLEKPIKFRSDEWPDGVPFSVQRGFDPGLPMDSAQQSLEEERAILGCFTMISMCVFMTYFGAGLVFFFMANMG</sequence>
<organism evidence="3 4">
    <name type="scientific">Aspergillus pseudodeflectus</name>
    <dbReference type="NCBI Taxonomy" id="176178"/>
    <lineage>
        <taxon>Eukaryota</taxon>
        <taxon>Fungi</taxon>
        <taxon>Dikarya</taxon>
        <taxon>Ascomycota</taxon>
        <taxon>Pezizomycotina</taxon>
        <taxon>Eurotiomycetes</taxon>
        <taxon>Eurotiomycetidae</taxon>
        <taxon>Eurotiales</taxon>
        <taxon>Aspergillaceae</taxon>
        <taxon>Aspergillus</taxon>
        <taxon>Aspergillus subgen. Nidulantes</taxon>
    </lineage>
</organism>
<keyword evidence="2" id="KW-1133">Transmembrane helix</keyword>
<evidence type="ECO:0000313" key="4">
    <source>
        <dbReference type="Proteomes" id="UP001610444"/>
    </source>
</evidence>
<evidence type="ECO:0000313" key="3">
    <source>
        <dbReference type="EMBL" id="KAL2854162.1"/>
    </source>
</evidence>
<keyword evidence="4" id="KW-1185">Reference proteome</keyword>
<protein>
    <submittedName>
        <fullName evidence="3">Uncharacterized protein</fullName>
    </submittedName>
</protein>
<dbReference type="GeneID" id="98154726"/>
<reference evidence="3 4" key="1">
    <citation type="submission" date="2024-07" db="EMBL/GenBank/DDBJ databases">
        <title>Section-level genome sequencing and comparative genomics of Aspergillus sections Usti and Cavernicolus.</title>
        <authorList>
            <consortium name="Lawrence Berkeley National Laboratory"/>
            <person name="Nybo J.L."/>
            <person name="Vesth T.C."/>
            <person name="Theobald S."/>
            <person name="Frisvad J.C."/>
            <person name="Larsen T.O."/>
            <person name="Kjaerboelling I."/>
            <person name="Rothschild-Mancinelli K."/>
            <person name="Lyhne E.K."/>
            <person name="Kogle M.E."/>
            <person name="Barry K."/>
            <person name="Clum A."/>
            <person name="Na H."/>
            <person name="Ledsgaard L."/>
            <person name="Lin J."/>
            <person name="Lipzen A."/>
            <person name="Kuo A."/>
            <person name="Riley R."/>
            <person name="Mondo S."/>
            <person name="LaButti K."/>
            <person name="Haridas S."/>
            <person name="Pangalinan J."/>
            <person name="Salamov A.A."/>
            <person name="Simmons B.A."/>
            <person name="Magnuson J.K."/>
            <person name="Chen J."/>
            <person name="Drula E."/>
            <person name="Henrissat B."/>
            <person name="Wiebenga A."/>
            <person name="Lubbers R.J."/>
            <person name="Gomes A.C."/>
            <person name="Macurrencykelacurrency M.R."/>
            <person name="Stajich J."/>
            <person name="Grigoriev I.V."/>
            <person name="Mortensen U.H."/>
            <person name="De vries R.P."/>
            <person name="Baker S.E."/>
            <person name="Andersen M.R."/>
        </authorList>
    </citation>
    <scope>NUCLEOTIDE SEQUENCE [LARGE SCALE GENOMIC DNA]</scope>
    <source>
        <strain evidence="3 4">CBS 756.74</strain>
    </source>
</reference>
<name>A0ABR4KQ44_9EURO</name>
<accession>A0ABR4KQ44</accession>